<evidence type="ECO:0000259" key="2">
    <source>
        <dbReference type="Pfam" id="PF02541"/>
    </source>
</evidence>
<evidence type="ECO:0000313" key="3">
    <source>
        <dbReference type="EMBL" id="SFG26103.1"/>
    </source>
</evidence>
<dbReference type="InterPro" id="IPR050273">
    <property type="entry name" value="GppA/Ppx_hydrolase"/>
</dbReference>
<dbReference type="CDD" id="cd24052">
    <property type="entry name" value="ASKHA_NBD_HpPPX-GppA-like"/>
    <property type="match status" value="1"/>
</dbReference>
<dbReference type="PANTHER" id="PTHR30005">
    <property type="entry name" value="EXOPOLYPHOSPHATASE"/>
    <property type="match status" value="1"/>
</dbReference>
<dbReference type="Proteomes" id="UP000182635">
    <property type="component" value="Unassembled WGS sequence"/>
</dbReference>
<dbReference type="SUPFAM" id="SSF53067">
    <property type="entry name" value="Actin-like ATPase domain"/>
    <property type="match status" value="2"/>
</dbReference>
<dbReference type="OrthoDB" id="9807195at2"/>
<dbReference type="InterPro" id="IPR003695">
    <property type="entry name" value="Ppx_GppA_N"/>
</dbReference>
<accession>A0A1I2QEP1</accession>
<dbReference type="RefSeq" id="WP_014073757.1">
    <property type="nucleotide sequence ID" value="NZ_AYYL01000003.1"/>
</dbReference>
<name>A0A1I2QEP1_9LACO</name>
<feature type="domain" description="Ppx/GppA phosphatase N-terminal" evidence="2">
    <location>
        <begin position="23"/>
        <end position="305"/>
    </location>
</feature>
<dbReference type="Gene3D" id="3.30.420.40">
    <property type="match status" value="1"/>
</dbReference>
<dbReference type="GeneID" id="29802817"/>
<reference evidence="4" key="1">
    <citation type="submission" date="2016-10" db="EMBL/GenBank/DDBJ databases">
        <authorList>
            <person name="Varghese N."/>
            <person name="Submissions S."/>
        </authorList>
    </citation>
    <scope>NUCLEOTIDE SEQUENCE [LARGE SCALE GENOMIC DNA]</scope>
    <source>
        <strain evidence="4">DSM 20403</strain>
    </source>
</reference>
<gene>
    <name evidence="3" type="ORF">SAMN02910432_00594</name>
</gene>
<organism evidence="3 4">
    <name type="scientific">Ligilactobacillus ruminis DSM 20403 = NBRC 102161</name>
    <dbReference type="NCBI Taxonomy" id="1423798"/>
    <lineage>
        <taxon>Bacteria</taxon>
        <taxon>Bacillati</taxon>
        <taxon>Bacillota</taxon>
        <taxon>Bacilli</taxon>
        <taxon>Lactobacillales</taxon>
        <taxon>Lactobacillaceae</taxon>
        <taxon>Ligilactobacillus</taxon>
    </lineage>
</organism>
<proteinExistence type="inferred from homology"/>
<dbReference type="AlphaFoldDB" id="A0A1I2QEP1"/>
<dbReference type="Pfam" id="PF02541">
    <property type="entry name" value="Ppx-GppA"/>
    <property type="match status" value="1"/>
</dbReference>
<sequence>MENYVVIDLGSNSVRLRITNIADDGTLTVTHQLKEYVRLSENMGQEKTLKQEPIKRTLQALKSFKDIYSKLENPNVNAIATAAVRQAANQKDFLDLVKKKLDLEFNVITGEREAYLDFLGVTKTLPVKDCLIMDTGGASTELILAKNGQVQNLISLPFGSVTISAAHHLDDKISARHLFDAMTSVEKELTNVDWLTEAHKIPLICLGGSNRTLAKIARRREFQADNLPELHGYRLPSDKAFEIVGDLIDMDKKQRESVPGLAKSRADVVVGGLTPLVLILRTCHIDEILFSNHGLREGSLFEYLENKKQLSWKVRK</sequence>
<protein>
    <submittedName>
        <fullName evidence="3">Exopolyphosphatase / guanosine-5'-triphosphate,3'-diphosphate pyrophosphatase</fullName>
    </submittedName>
</protein>
<evidence type="ECO:0000313" key="4">
    <source>
        <dbReference type="Proteomes" id="UP000182635"/>
    </source>
</evidence>
<evidence type="ECO:0000256" key="1">
    <source>
        <dbReference type="ARBA" id="ARBA00007125"/>
    </source>
</evidence>
<dbReference type="Gene3D" id="3.30.420.150">
    <property type="entry name" value="Exopolyphosphatase. Domain 2"/>
    <property type="match status" value="1"/>
</dbReference>
<dbReference type="InterPro" id="IPR043129">
    <property type="entry name" value="ATPase_NBD"/>
</dbReference>
<comment type="similarity">
    <text evidence="1">Belongs to the GppA/Ppx family.</text>
</comment>
<dbReference type="PANTHER" id="PTHR30005:SF0">
    <property type="entry name" value="RETROGRADE REGULATION PROTEIN 2"/>
    <property type="match status" value="1"/>
</dbReference>
<dbReference type="EMBL" id="FOPI01000008">
    <property type="protein sequence ID" value="SFG26103.1"/>
    <property type="molecule type" value="Genomic_DNA"/>
</dbReference>